<dbReference type="InterPro" id="IPR003462">
    <property type="entry name" value="ODC_Mu_crystall"/>
</dbReference>
<dbReference type="RefSeq" id="WP_145236370.1">
    <property type="nucleotide sequence ID" value="NZ_CP036273.1"/>
</dbReference>
<dbReference type="PIRSF" id="PIRSF001439">
    <property type="entry name" value="CryM"/>
    <property type="match status" value="1"/>
</dbReference>
<dbReference type="EC" id="4.3.1.28" evidence="1"/>
<dbReference type="PANTHER" id="PTHR13812">
    <property type="entry name" value="KETIMINE REDUCTASE MU-CRYSTALLIN"/>
    <property type="match status" value="1"/>
</dbReference>
<dbReference type="InterPro" id="IPR023401">
    <property type="entry name" value="ODC_N"/>
</dbReference>
<gene>
    <name evidence="1" type="primary">rapL_1</name>
    <name evidence="1" type="ORF">ETAA1_17570</name>
</gene>
<dbReference type="SUPFAM" id="SSF51735">
    <property type="entry name" value="NAD(P)-binding Rossmann-fold domains"/>
    <property type="match status" value="1"/>
</dbReference>
<organism evidence="1 2">
    <name type="scientific">Urbifossiella limnaea</name>
    <dbReference type="NCBI Taxonomy" id="2528023"/>
    <lineage>
        <taxon>Bacteria</taxon>
        <taxon>Pseudomonadati</taxon>
        <taxon>Planctomycetota</taxon>
        <taxon>Planctomycetia</taxon>
        <taxon>Gemmatales</taxon>
        <taxon>Gemmataceae</taxon>
        <taxon>Urbifossiella</taxon>
    </lineage>
</organism>
<sequence>MKPIEVLLLSRTDILALELTPQQVVEAVEQALTEHAAGTYEMHPKIGVHPTGTDPANFIHAMPAYLKQLGACGLKWVAGFAKNYQRDLPNVTGLQVYNDTATGVPLAVMECGYLTGLRTAAVSAIIARECARPGAATLALAGCGFEGTMHLRFILDQIPTIREVRLRDIRPAAMHDLKERAGKYFTGEIKICEDNRSCFDGADVISTCTNGDEQLVRPEWFLPGAFAVGIEGGCAYTAEALHSADKFIVDDIPLAEYFDKLGRTRLTEDGQPDPEFPGGLPEIYATIGEVVTKRKPARSSDTERIVAIPIGMAICDVALGHLTYRKAIEIGVGQKFGLA</sequence>
<protein>
    <submittedName>
        <fullName evidence="1">L-lysine cyclodeaminase</fullName>
        <ecNumber evidence="1">4.3.1.28</ecNumber>
    </submittedName>
</protein>
<reference evidence="1 2" key="1">
    <citation type="submission" date="2019-02" db="EMBL/GenBank/DDBJ databases">
        <title>Deep-cultivation of Planctomycetes and their phenomic and genomic characterization uncovers novel biology.</title>
        <authorList>
            <person name="Wiegand S."/>
            <person name="Jogler M."/>
            <person name="Boedeker C."/>
            <person name="Pinto D."/>
            <person name="Vollmers J."/>
            <person name="Rivas-Marin E."/>
            <person name="Kohn T."/>
            <person name="Peeters S.H."/>
            <person name="Heuer A."/>
            <person name="Rast P."/>
            <person name="Oberbeckmann S."/>
            <person name="Bunk B."/>
            <person name="Jeske O."/>
            <person name="Meyerdierks A."/>
            <person name="Storesund J.E."/>
            <person name="Kallscheuer N."/>
            <person name="Luecker S."/>
            <person name="Lage O.M."/>
            <person name="Pohl T."/>
            <person name="Merkel B.J."/>
            <person name="Hornburger P."/>
            <person name="Mueller R.-W."/>
            <person name="Bruemmer F."/>
            <person name="Labrenz M."/>
            <person name="Spormann A.M."/>
            <person name="Op den Camp H."/>
            <person name="Overmann J."/>
            <person name="Amann R."/>
            <person name="Jetten M.S.M."/>
            <person name="Mascher T."/>
            <person name="Medema M.H."/>
            <person name="Devos D.P."/>
            <person name="Kaster A.-K."/>
            <person name="Ovreas L."/>
            <person name="Rohde M."/>
            <person name="Galperin M.Y."/>
            <person name="Jogler C."/>
        </authorList>
    </citation>
    <scope>NUCLEOTIDE SEQUENCE [LARGE SCALE GENOMIC DNA]</scope>
    <source>
        <strain evidence="1 2">ETA_A1</strain>
    </source>
</reference>
<accession>A0A517XQP5</accession>
<name>A0A517XQP5_9BACT</name>
<keyword evidence="1" id="KW-0456">Lyase</keyword>
<dbReference type="PANTHER" id="PTHR13812:SF19">
    <property type="entry name" value="KETIMINE REDUCTASE MU-CRYSTALLIN"/>
    <property type="match status" value="1"/>
</dbReference>
<proteinExistence type="predicted"/>
<dbReference type="Pfam" id="PF02423">
    <property type="entry name" value="OCD_Mu_crystall"/>
    <property type="match status" value="1"/>
</dbReference>
<dbReference type="OrthoDB" id="9792005at2"/>
<dbReference type="AlphaFoldDB" id="A0A517XQP5"/>
<dbReference type="GO" id="GO:0016829">
    <property type="term" value="F:lyase activity"/>
    <property type="evidence" value="ECO:0007669"/>
    <property type="project" value="UniProtKB-KW"/>
</dbReference>
<keyword evidence="2" id="KW-1185">Reference proteome</keyword>
<dbReference type="EMBL" id="CP036273">
    <property type="protein sequence ID" value="QDU19819.1"/>
    <property type="molecule type" value="Genomic_DNA"/>
</dbReference>
<dbReference type="Proteomes" id="UP000319576">
    <property type="component" value="Chromosome"/>
</dbReference>
<dbReference type="GO" id="GO:0005737">
    <property type="term" value="C:cytoplasm"/>
    <property type="evidence" value="ECO:0007669"/>
    <property type="project" value="TreeGrafter"/>
</dbReference>
<evidence type="ECO:0000313" key="1">
    <source>
        <dbReference type="EMBL" id="QDU19819.1"/>
    </source>
</evidence>
<dbReference type="Gene3D" id="3.40.50.720">
    <property type="entry name" value="NAD(P)-binding Rossmann-like Domain"/>
    <property type="match status" value="1"/>
</dbReference>
<evidence type="ECO:0000313" key="2">
    <source>
        <dbReference type="Proteomes" id="UP000319576"/>
    </source>
</evidence>
<dbReference type="KEGG" id="uli:ETAA1_17570"/>
<dbReference type="Gene3D" id="3.30.1780.10">
    <property type="entry name" value="ornithine cyclodeaminase, domain 1"/>
    <property type="match status" value="1"/>
</dbReference>
<dbReference type="InterPro" id="IPR036291">
    <property type="entry name" value="NAD(P)-bd_dom_sf"/>
</dbReference>